<protein>
    <submittedName>
        <fullName evidence="3">Haem-binding uptake, Tiki superfamily, ChaN</fullName>
    </submittedName>
</protein>
<organism evidence="3 4">
    <name type="scientific">Rugamonas rubra</name>
    <dbReference type="NCBI Taxonomy" id="758825"/>
    <lineage>
        <taxon>Bacteria</taxon>
        <taxon>Pseudomonadati</taxon>
        <taxon>Pseudomonadota</taxon>
        <taxon>Betaproteobacteria</taxon>
        <taxon>Burkholderiales</taxon>
        <taxon>Oxalobacteraceae</taxon>
        <taxon>Telluria group</taxon>
        <taxon>Rugamonas</taxon>
    </lineage>
</organism>
<dbReference type="InterPro" id="IPR007314">
    <property type="entry name" value="Cofac_haem-bd_dom"/>
</dbReference>
<proteinExistence type="predicted"/>
<evidence type="ECO:0000313" key="3">
    <source>
        <dbReference type="EMBL" id="SFL47430.1"/>
    </source>
</evidence>
<evidence type="ECO:0000256" key="1">
    <source>
        <dbReference type="SAM" id="MobiDB-lite"/>
    </source>
</evidence>
<gene>
    <name evidence="3" type="ORF">SAMN02982985_00337</name>
</gene>
<dbReference type="Pfam" id="PF04187">
    <property type="entry name" value="Cofac_haem_bdg"/>
    <property type="match status" value="1"/>
</dbReference>
<feature type="compositionally biased region" description="Basic and acidic residues" evidence="1">
    <location>
        <begin position="281"/>
        <end position="291"/>
    </location>
</feature>
<dbReference type="AlphaFoldDB" id="A0A1I4HZU5"/>
<evidence type="ECO:0000313" key="4">
    <source>
        <dbReference type="Proteomes" id="UP000199470"/>
    </source>
</evidence>
<dbReference type="CDD" id="cd14727">
    <property type="entry name" value="ChanN-like"/>
    <property type="match status" value="1"/>
</dbReference>
<dbReference type="Proteomes" id="UP000199470">
    <property type="component" value="Unassembled WGS sequence"/>
</dbReference>
<dbReference type="RefSeq" id="WP_093382754.1">
    <property type="nucleotide sequence ID" value="NZ_FOTW01000004.1"/>
</dbReference>
<sequence>MTTPNSTGRRAVPARAAALAAALALLLGAGGCGLFKSGGAGAAKTAAAPTAPTAPAAAAAAAAAVQPQVLLLGEVHDNAQGHRQRYELLRRRVEAGWRPAIAMEQFDRERQDLLSKAQAGCLDAECLIRVIGGPRWDWQQYRPLIELALEYQLPLVAVNLSRADASRVVRDGVASSFNPLVVAEYRLGEPLPAALRAAQQEEIVAGHCNMLPEAMVGGMVDAQVARDIWMAKLIRDQRPRDVVLIAGNGHVRKDVGVPYWLDRVEPKLTLRSEGFVEGKAEGREAAGRYDASHPLAPQSRPDPCAGVKPKS</sequence>
<keyword evidence="4" id="KW-1185">Reference proteome</keyword>
<dbReference type="OrthoDB" id="9795827at2"/>
<feature type="region of interest" description="Disordered" evidence="1">
    <location>
        <begin position="281"/>
        <end position="311"/>
    </location>
</feature>
<accession>A0A1I4HZU5</accession>
<dbReference type="Gene3D" id="3.40.50.11550">
    <property type="match status" value="2"/>
</dbReference>
<dbReference type="EMBL" id="FOTW01000004">
    <property type="protein sequence ID" value="SFL47430.1"/>
    <property type="molecule type" value="Genomic_DNA"/>
</dbReference>
<reference evidence="3 4" key="1">
    <citation type="submission" date="2016-10" db="EMBL/GenBank/DDBJ databases">
        <authorList>
            <person name="de Groot N.N."/>
        </authorList>
    </citation>
    <scope>NUCLEOTIDE SEQUENCE [LARGE SCALE GENOMIC DNA]</scope>
    <source>
        <strain evidence="3 4">ATCC 43154</strain>
    </source>
</reference>
<evidence type="ECO:0000259" key="2">
    <source>
        <dbReference type="Pfam" id="PF04187"/>
    </source>
</evidence>
<dbReference type="SUPFAM" id="SSF159501">
    <property type="entry name" value="EreA/ChaN-like"/>
    <property type="match status" value="1"/>
</dbReference>
<feature type="domain" description="Haem-binding uptake Tiki superfamily ChaN" evidence="2">
    <location>
        <begin position="62"/>
        <end position="261"/>
    </location>
</feature>
<name>A0A1I4HZU5_9BURK</name>
<dbReference type="STRING" id="758825.SAMN02982985_00337"/>